<feature type="transmembrane region" description="Helical" evidence="4">
    <location>
        <begin position="469"/>
        <end position="494"/>
    </location>
</feature>
<comment type="caution">
    <text evidence="6">The sequence shown here is derived from an EMBL/GenBank/DDBJ whole genome shotgun (WGS) entry which is preliminary data.</text>
</comment>
<dbReference type="AlphaFoldDB" id="A0A9P4LBV9"/>
<evidence type="ECO:0000313" key="6">
    <source>
        <dbReference type="EMBL" id="KAF1850011.1"/>
    </source>
</evidence>
<evidence type="ECO:0000313" key="7">
    <source>
        <dbReference type="Proteomes" id="UP000800039"/>
    </source>
</evidence>
<dbReference type="GeneID" id="63849606"/>
<accession>A0A9P4LBV9</accession>
<dbReference type="PANTHER" id="PTHR47435">
    <property type="entry name" value="KELCH REPEAT PROTEIN (AFU_ORTHOLOGUE AFUA_5G12780)"/>
    <property type="match status" value="1"/>
</dbReference>
<dbReference type="EMBL" id="ML976614">
    <property type="protein sequence ID" value="KAF1850011.1"/>
    <property type="molecule type" value="Genomic_DNA"/>
</dbReference>
<dbReference type="GO" id="GO:0019760">
    <property type="term" value="P:glucosinolate metabolic process"/>
    <property type="evidence" value="ECO:0007669"/>
    <property type="project" value="UniProtKB-ARBA"/>
</dbReference>
<feature type="compositionally biased region" description="Polar residues" evidence="3">
    <location>
        <begin position="615"/>
        <end position="630"/>
    </location>
</feature>
<evidence type="ECO:0008006" key="8">
    <source>
        <dbReference type="Google" id="ProtNLM"/>
    </source>
</evidence>
<dbReference type="InterPro" id="IPR011043">
    <property type="entry name" value="Gal_Oxase/kelch_b-propeller"/>
</dbReference>
<keyword evidence="4" id="KW-0472">Membrane</keyword>
<keyword evidence="4" id="KW-1133">Transmembrane helix</keyword>
<dbReference type="InterPro" id="IPR015915">
    <property type="entry name" value="Kelch-typ_b-propeller"/>
</dbReference>
<keyword evidence="1" id="KW-0677">Repeat</keyword>
<feature type="region of interest" description="Disordered" evidence="3">
    <location>
        <begin position="607"/>
        <end position="707"/>
    </location>
</feature>
<keyword evidence="2" id="KW-0408">Iron</keyword>
<evidence type="ECO:0000256" key="5">
    <source>
        <dbReference type="SAM" id="SignalP"/>
    </source>
</evidence>
<evidence type="ECO:0000256" key="2">
    <source>
        <dbReference type="ARBA" id="ARBA00023004"/>
    </source>
</evidence>
<feature type="signal peptide" evidence="5">
    <location>
        <begin position="1"/>
        <end position="20"/>
    </location>
</feature>
<reference evidence="6" key="1">
    <citation type="submission" date="2020-01" db="EMBL/GenBank/DDBJ databases">
        <authorList>
            <consortium name="DOE Joint Genome Institute"/>
            <person name="Haridas S."/>
            <person name="Albert R."/>
            <person name="Binder M."/>
            <person name="Bloem J."/>
            <person name="Labutti K."/>
            <person name="Salamov A."/>
            <person name="Andreopoulos B."/>
            <person name="Baker S.E."/>
            <person name="Barry K."/>
            <person name="Bills G."/>
            <person name="Bluhm B.H."/>
            <person name="Cannon C."/>
            <person name="Castanera R."/>
            <person name="Culley D.E."/>
            <person name="Daum C."/>
            <person name="Ezra D."/>
            <person name="Gonzalez J.B."/>
            <person name="Henrissat B."/>
            <person name="Kuo A."/>
            <person name="Liang C."/>
            <person name="Lipzen A."/>
            <person name="Lutzoni F."/>
            <person name="Magnuson J."/>
            <person name="Mondo S."/>
            <person name="Nolan M."/>
            <person name="Ohm R."/>
            <person name="Pangilinan J."/>
            <person name="Park H.-J."/>
            <person name="Ramirez L."/>
            <person name="Alfaro M."/>
            <person name="Sun H."/>
            <person name="Tritt A."/>
            <person name="Yoshinaga Y."/>
            <person name="Zwiers L.-H."/>
            <person name="Turgeon B.G."/>
            <person name="Goodwin S.B."/>
            <person name="Spatafora J.W."/>
            <person name="Crous P.W."/>
            <person name="Grigoriev I.V."/>
        </authorList>
    </citation>
    <scope>NUCLEOTIDE SEQUENCE</scope>
    <source>
        <strain evidence="6">CBS 394.84</strain>
    </source>
</reference>
<evidence type="ECO:0000256" key="1">
    <source>
        <dbReference type="ARBA" id="ARBA00022737"/>
    </source>
</evidence>
<dbReference type="CDD" id="cd12087">
    <property type="entry name" value="TM_EGFR-like"/>
    <property type="match status" value="1"/>
</dbReference>
<keyword evidence="7" id="KW-1185">Reference proteome</keyword>
<evidence type="ECO:0000256" key="4">
    <source>
        <dbReference type="SAM" id="Phobius"/>
    </source>
</evidence>
<dbReference type="OrthoDB" id="10251809at2759"/>
<dbReference type="Gene3D" id="2.120.10.80">
    <property type="entry name" value="Kelch-type beta propeller"/>
    <property type="match status" value="1"/>
</dbReference>
<protein>
    <recommendedName>
        <fullName evidence="8">Cell wall anchored protein</fullName>
    </recommendedName>
</protein>
<keyword evidence="5" id="KW-0732">Signal</keyword>
<name>A0A9P4LBV9_9PLEO</name>
<sequence>MAYTQLSLLVALSFVARSLQENPIIDFCRRWGHRTAQVDGRLYIDGGMVGYNQQPSNYSNQWLLFSDLNSTPQDPSNMPVQYANLSKPANVPSVSGGYLWADETNKCFYQFGGEYQAGSPPMDFSLWTYDVLLNQWNTTKYTTSEKNLQRLSFGAGTQVESLGLGYYYGGWLNNRTTPKWTGPELATGHMVEFDFTKGVLKNITGPDDVGRAEGQLISLPASDKGVLVYFGGIEDPSHNGSSVAANMTKIHIYDIASGRWYSQTASGDTPLSRRQFCADVTWADDKSSFNIYLYGGYGFGDRAAFNDVYILSLPSFKWIKGYPLDGADAVPDPAGHGGCSANVIHRNQMLVIGGWFRDPTHTDCDAPNAQGQHNMILGNNTERKFIWDNFDPKLSTYVVPPVIISAIGGGPTGGATVTAPPTWDHPDLKNYYKLRPTFVARSATRVIPSTTVSPPSNNSAPTGSGKMNVGAIAGGTVGGLTVLIAILCLILFCLRRRKKGLKEARAQSEPAPPPPAELAVTTVPHEMSTQNNSKYVSVHEQPDSIHTSYSGVVPLQSRSASHDYASAYASQMPPSYGAAPLSTAATYGVTNDIGYVQQSPRQQNNAELFFPDNGATPNTPPTSWDQSAYPPQSEPAPQRQYSYPAPTSPLQQSTAPVPQQSQVYYPPPTDPTARSQHSLPDPGGSPTGTQYSGETQHRNSPYFSNMNTPAQFYVQPVPLASPGVSDGRLRNPIERRSVQGRFREAGHV</sequence>
<feature type="chain" id="PRO_5040296986" description="Cell wall anchored protein" evidence="5">
    <location>
        <begin position="21"/>
        <end position="748"/>
    </location>
</feature>
<dbReference type="SUPFAM" id="SSF50965">
    <property type="entry name" value="Galactose oxidase, central domain"/>
    <property type="match status" value="1"/>
</dbReference>
<proteinExistence type="predicted"/>
<keyword evidence="4" id="KW-0812">Transmembrane</keyword>
<organism evidence="6 7">
    <name type="scientific">Cucurbitaria berberidis CBS 394.84</name>
    <dbReference type="NCBI Taxonomy" id="1168544"/>
    <lineage>
        <taxon>Eukaryota</taxon>
        <taxon>Fungi</taxon>
        <taxon>Dikarya</taxon>
        <taxon>Ascomycota</taxon>
        <taxon>Pezizomycotina</taxon>
        <taxon>Dothideomycetes</taxon>
        <taxon>Pleosporomycetidae</taxon>
        <taxon>Pleosporales</taxon>
        <taxon>Pleosporineae</taxon>
        <taxon>Cucurbitariaceae</taxon>
        <taxon>Cucurbitaria</taxon>
    </lineage>
</organism>
<evidence type="ECO:0000256" key="3">
    <source>
        <dbReference type="SAM" id="MobiDB-lite"/>
    </source>
</evidence>
<gene>
    <name evidence="6" type="ORF">K460DRAFT_360882</name>
</gene>
<dbReference type="PANTHER" id="PTHR47435:SF4">
    <property type="entry name" value="KELCH REPEAT PROTEIN (AFU_ORTHOLOGUE AFUA_5G12780)"/>
    <property type="match status" value="1"/>
</dbReference>
<dbReference type="RefSeq" id="XP_040792574.1">
    <property type="nucleotide sequence ID" value="XM_040932355.1"/>
</dbReference>
<feature type="compositionally biased region" description="Polar residues" evidence="3">
    <location>
        <begin position="687"/>
        <end position="707"/>
    </location>
</feature>
<dbReference type="Proteomes" id="UP000800039">
    <property type="component" value="Unassembled WGS sequence"/>
</dbReference>